<proteinExistence type="predicted"/>
<gene>
    <name evidence="2" type="ORF">BCR34DRAFT_609773</name>
</gene>
<reference evidence="2 3" key="1">
    <citation type="submission" date="2016-07" db="EMBL/GenBank/DDBJ databases">
        <title>Pervasive Adenine N6-methylation of Active Genes in Fungi.</title>
        <authorList>
            <consortium name="DOE Joint Genome Institute"/>
            <person name="Mondo S.J."/>
            <person name="Dannebaum R.O."/>
            <person name="Kuo R.C."/>
            <person name="Labutti K."/>
            <person name="Haridas S."/>
            <person name="Kuo A."/>
            <person name="Salamov A."/>
            <person name="Ahrendt S.R."/>
            <person name="Lipzen A."/>
            <person name="Sullivan W."/>
            <person name="Andreopoulos W.B."/>
            <person name="Clum A."/>
            <person name="Lindquist E."/>
            <person name="Daum C."/>
            <person name="Ramamoorthy G.K."/>
            <person name="Gryganskyi A."/>
            <person name="Culley D."/>
            <person name="Magnuson J.K."/>
            <person name="James T.Y."/>
            <person name="O'Malley M.A."/>
            <person name="Stajich J.E."/>
            <person name="Spatafora J.W."/>
            <person name="Visel A."/>
            <person name="Grigoriev I.V."/>
        </authorList>
    </citation>
    <scope>NUCLEOTIDE SEQUENCE [LARGE SCALE GENOMIC DNA]</scope>
    <source>
        <strain evidence="2 3">CBS 115471</strain>
    </source>
</reference>
<dbReference type="OrthoDB" id="3762680at2759"/>
<evidence type="ECO:0000313" key="2">
    <source>
        <dbReference type="EMBL" id="ORY19147.1"/>
    </source>
</evidence>
<comment type="caution">
    <text evidence="2">The sequence shown here is derived from an EMBL/GenBank/DDBJ whole genome shotgun (WGS) entry which is preliminary data.</text>
</comment>
<feature type="chain" id="PRO_5012169213" evidence="1">
    <location>
        <begin position="16"/>
        <end position="127"/>
    </location>
</feature>
<feature type="signal peptide" evidence="1">
    <location>
        <begin position="1"/>
        <end position="15"/>
    </location>
</feature>
<dbReference type="EMBL" id="MCFA01000003">
    <property type="protein sequence ID" value="ORY19147.1"/>
    <property type="molecule type" value="Genomic_DNA"/>
</dbReference>
<keyword evidence="1" id="KW-0732">Signal</keyword>
<sequence>MKAVILAILAPFAAAMAIPAALPAPEAIAQSGDTWLPDVFQCRCYNAATDTAKINPICAREYGHDYSSYPNGPIQCGAIAIQSTQHTNWLAPFFTDAACEKEFGAGFKGDCRYTGITVCHGTGYCNS</sequence>
<organism evidence="2 3">
    <name type="scientific">Clohesyomyces aquaticus</name>
    <dbReference type="NCBI Taxonomy" id="1231657"/>
    <lineage>
        <taxon>Eukaryota</taxon>
        <taxon>Fungi</taxon>
        <taxon>Dikarya</taxon>
        <taxon>Ascomycota</taxon>
        <taxon>Pezizomycotina</taxon>
        <taxon>Dothideomycetes</taxon>
        <taxon>Pleosporomycetidae</taxon>
        <taxon>Pleosporales</taxon>
        <taxon>Lindgomycetaceae</taxon>
        <taxon>Clohesyomyces</taxon>
    </lineage>
</organism>
<keyword evidence="3" id="KW-1185">Reference proteome</keyword>
<dbReference type="AlphaFoldDB" id="A0A1Y2A9Z7"/>
<evidence type="ECO:0000256" key="1">
    <source>
        <dbReference type="SAM" id="SignalP"/>
    </source>
</evidence>
<accession>A0A1Y2A9Z7</accession>
<dbReference type="Proteomes" id="UP000193144">
    <property type="component" value="Unassembled WGS sequence"/>
</dbReference>
<protein>
    <submittedName>
        <fullName evidence="2">Uncharacterized protein</fullName>
    </submittedName>
</protein>
<name>A0A1Y2A9Z7_9PLEO</name>
<evidence type="ECO:0000313" key="3">
    <source>
        <dbReference type="Proteomes" id="UP000193144"/>
    </source>
</evidence>